<evidence type="ECO:0000313" key="1">
    <source>
        <dbReference type="EMBL" id="CAE6396947.1"/>
    </source>
</evidence>
<comment type="caution">
    <text evidence="1">The sequence shown here is derived from an EMBL/GenBank/DDBJ whole genome shotgun (WGS) entry which is preliminary data.</text>
</comment>
<evidence type="ECO:0000313" key="2">
    <source>
        <dbReference type="Proteomes" id="UP000663846"/>
    </source>
</evidence>
<name>A0A8H2WLH2_9AGAM</name>
<organism evidence="1 2">
    <name type="scientific">Rhizoctonia solani</name>
    <dbReference type="NCBI Taxonomy" id="456999"/>
    <lineage>
        <taxon>Eukaryota</taxon>
        <taxon>Fungi</taxon>
        <taxon>Dikarya</taxon>
        <taxon>Basidiomycota</taxon>
        <taxon>Agaricomycotina</taxon>
        <taxon>Agaricomycetes</taxon>
        <taxon>Cantharellales</taxon>
        <taxon>Ceratobasidiaceae</taxon>
        <taxon>Rhizoctonia</taxon>
    </lineage>
</organism>
<proteinExistence type="predicted"/>
<dbReference type="AlphaFoldDB" id="A0A8H2WLH2"/>
<reference evidence="1" key="1">
    <citation type="submission" date="2021-01" db="EMBL/GenBank/DDBJ databases">
        <authorList>
            <person name="Kaushik A."/>
        </authorList>
    </citation>
    <scope>NUCLEOTIDE SEQUENCE</scope>
    <source>
        <strain evidence="1">AG1-1C</strain>
    </source>
</reference>
<dbReference type="Proteomes" id="UP000663846">
    <property type="component" value="Unassembled WGS sequence"/>
</dbReference>
<sequence>MGLHCLWNCLTRHARLRLLDVHTLPPDATDALPPQCAIGAHLHQPVDVHLRGDSEVTRTVRDLSRPAGAGVPLGVESPIHPLGVVVGADHILAVGPGLARLRLTHARREVHLGPGAGPGLVPALALVRTPARLRGPEAPAEAGQGLALRKSGKIYVSVLFILK</sequence>
<protein>
    <submittedName>
        <fullName evidence="1">Uncharacterized protein</fullName>
    </submittedName>
</protein>
<accession>A0A8H2WLH2</accession>
<gene>
    <name evidence="1" type="ORF">RDB_LOCUS51757</name>
</gene>
<dbReference type="EMBL" id="CAJMWS010000300">
    <property type="protein sequence ID" value="CAE6396947.1"/>
    <property type="molecule type" value="Genomic_DNA"/>
</dbReference>